<dbReference type="PROSITE" id="PS51257">
    <property type="entry name" value="PROKAR_LIPOPROTEIN"/>
    <property type="match status" value="1"/>
</dbReference>
<evidence type="ECO:0000256" key="1">
    <source>
        <dbReference type="SAM" id="MobiDB-lite"/>
    </source>
</evidence>
<feature type="signal peptide" evidence="2">
    <location>
        <begin position="1"/>
        <end position="18"/>
    </location>
</feature>
<keyword evidence="4" id="KW-1185">Reference proteome</keyword>
<accession>A0A412GWC8</accession>
<evidence type="ECO:0000313" key="3">
    <source>
        <dbReference type="EMBL" id="RGR99189.1"/>
    </source>
</evidence>
<dbReference type="AlphaFoldDB" id="A0A412GWC8"/>
<comment type="caution">
    <text evidence="3">The sequence shown here is derived from an EMBL/GenBank/DDBJ whole genome shotgun (WGS) entry which is preliminary data.</text>
</comment>
<evidence type="ECO:0000256" key="2">
    <source>
        <dbReference type="SAM" id="SignalP"/>
    </source>
</evidence>
<feature type="region of interest" description="Disordered" evidence="1">
    <location>
        <begin position="333"/>
        <end position="356"/>
    </location>
</feature>
<name>A0A412GWC8_9BACT</name>
<reference evidence="3 4" key="1">
    <citation type="submission" date="2018-08" db="EMBL/GenBank/DDBJ databases">
        <title>A genome reference for cultivated species of the human gut microbiota.</title>
        <authorList>
            <person name="Zou Y."/>
            <person name="Xue W."/>
            <person name="Luo G."/>
        </authorList>
    </citation>
    <scope>NUCLEOTIDE SEQUENCE [LARGE SCALE GENOMIC DNA]</scope>
    <source>
        <strain evidence="3 4">AF24-2</strain>
    </source>
</reference>
<feature type="chain" id="PRO_5019426970" evidence="2">
    <location>
        <begin position="19"/>
        <end position="356"/>
    </location>
</feature>
<protein>
    <submittedName>
        <fullName evidence="3">DUF4837 family protein</fullName>
    </submittedName>
</protein>
<keyword evidence="2" id="KW-0732">Signal</keyword>
<gene>
    <name evidence="3" type="ORF">DWY20_02525</name>
</gene>
<dbReference type="EMBL" id="QRUU01000007">
    <property type="protein sequence ID" value="RGR99189.1"/>
    <property type="molecule type" value="Genomic_DNA"/>
</dbReference>
<organism evidence="3 4">
    <name type="scientific">Phocaeicola coprocola</name>
    <dbReference type="NCBI Taxonomy" id="310298"/>
    <lineage>
        <taxon>Bacteria</taxon>
        <taxon>Pseudomonadati</taxon>
        <taxon>Bacteroidota</taxon>
        <taxon>Bacteroidia</taxon>
        <taxon>Bacteroidales</taxon>
        <taxon>Bacteroidaceae</taxon>
        <taxon>Phocaeicola</taxon>
    </lineage>
</organism>
<dbReference type="RefSeq" id="WP_118483111.1">
    <property type="nucleotide sequence ID" value="NZ_CAUBDS010000020.1"/>
</dbReference>
<dbReference type="Pfam" id="PF16125">
    <property type="entry name" value="DUF4837"/>
    <property type="match status" value="1"/>
</dbReference>
<proteinExistence type="predicted"/>
<feature type="compositionally biased region" description="Basic and acidic residues" evidence="1">
    <location>
        <begin position="342"/>
        <end position="356"/>
    </location>
</feature>
<dbReference type="Proteomes" id="UP000285864">
    <property type="component" value="Unassembled WGS sequence"/>
</dbReference>
<dbReference type="InterPro" id="IPR032286">
    <property type="entry name" value="DUF4837"/>
</dbReference>
<evidence type="ECO:0000313" key="4">
    <source>
        <dbReference type="Proteomes" id="UP000285864"/>
    </source>
</evidence>
<sequence length="356" mass="40907">MKRLAFYLSLALVVLALASCKGEGKSLITPASSGRPYEILVVADDNCWMSPDSALFHVLDTDVPGLPQPERSFRISRVRTAYYDRTMRLFRNIIMVDINPQLYTQVKFKYSRDVYASPQMIMVIQAPNQEEFANYVSQNGNVIIDFFTRAEMNREIKTLEKKHNQTISAKVGSLFDCDIWMPVEMESYKEGKDFFWSSTNLNDMNFVMYTFPFRDENTFTKAYFIHKRDSVMKVNIPGEREGMYMETADSAFVEVRNIAVKGDYAFEARGLWEMKNDAMGGPFVSHMRVDRANARVVVVEGFVYNPGKLKRDQIRRLNAALYTLKLPSEQAVSELPVDSTLTEEKVEHKAEQTSNK</sequence>